<evidence type="ECO:0000313" key="2">
    <source>
        <dbReference type="EMBL" id="KAB8346250.1"/>
    </source>
</evidence>
<keyword evidence="3" id="KW-1185">Reference proteome</keyword>
<comment type="caution">
    <text evidence="2">The sequence shown here is derived from an EMBL/GenBank/DDBJ whole genome shotgun (WGS) entry which is preliminary data.</text>
</comment>
<feature type="transmembrane region" description="Helical" evidence="1">
    <location>
        <begin position="22"/>
        <end position="44"/>
    </location>
</feature>
<gene>
    <name evidence="2" type="ORF">FH972_023295</name>
</gene>
<dbReference type="EMBL" id="VIBQ01000013">
    <property type="protein sequence ID" value="KAB8346250.1"/>
    <property type="molecule type" value="Genomic_DNA"/>
</dbReference>
<evidence type="ECO:0000313" key="3">
    <source>
        <dbReference type="Proteomes" id="UP000327013"/>
    </source>
</evidence>
<dbReference type="Proteomes" id="UP000327013">
    <property type="component" value="Unassembled WGS sequence"/>
</dbReference>
<dbReference type="AlphaFoldDB" id="A0A5N6KUS5"/>
<protein>
    <submittedName>
        <fullName evidence="2">Uncharacterized protein</fullName>
    </submittedName>
</protein>
<reference evidence="2 3" key="1">
    <citation type="submission" date="2019-06" db="EMBL/GenBank/DDBJ databases">
        <title>A chromosomal-level reference genome of Carpinus fangiana (Coryloideae, Betulaceae).</title>
        <authorList>
            <person name="Yang X."/>
            <person name="Wang Z."/>
            <person name="Zhang L."/>
            <person name="Hao G."/>
            <person name="Liu J."/>
            <person name="Yang Y."/>
        </authorList>
    </citation>
    <scope>NUCLEOTIDE SEQUENCE [LARGE SCALE GENOMIC DNA]</scope>
    <source>
        <strain evidence="2">Cfa_2016G</strain>
        <tissue evidence="2">Leaf</tissue>
    </source>
</reference>
<accession>A0A5N6KUS5</accession>
<proteinExistence type="predicted"/>
<name>A0A5N6KUS5_9ROSI</name>
<keyword evidence="1" id="KW-0472">Membrane</keyword>
<evidence type="ECO:0000256" key="1">
    <source>
        <dbReference type="SAM" id="Phobius"/>
    </source>
</evidence>
<keyword evidence="1" id="KW-1133">Transmembrane helix</keyword>
<organism evidence="2 3">
    <name type="scientific">Carpinus fangiana</name>
    <dbReference type="NCBI Taxonomy" id="176857"/>
    <lineage>
        <taxon>Eukaryota</taxon>
        <taxon>Viridiplantae</taxon>
        <taxon>Streptophyta</taxon>
        <taxon>Embryophyta</taxon>
        <taxon>Tracheophyta</taxon>
        <taxon>Spermatophyta</taxon>
        <taxon>Magnoliopsida</taxon>
        <taxon>eudicotyledons</taxon>
        <taxon>Gunneridae</taxon>
        <taxon>Pentapetalae</taxon>
        <taxon>rosids</taxon>
        <taxon>fabids</taxon>
        <taxon>Fagales</taxon>
        <taxon>Betulaceae</taxon>
        <taxon>Carpinus</taxon>
    </lineage>
</organism>
<sequence length="79" mass="8630">MPGMQAVCPFQFIRRNPSSSLVLHHFSLLGTSSLSYYLLALTLLPPIIQGLQRAAQNTAEVGSGQCSNSRVTMIRSRPI</sequence>
<keyword evidence="1" id="KW-0812">Transmembrane</keyword>